<accession>A0A8I6XXL7</accession>
<dbReference type="SUPFAM" id="SSF53098">
    <property type="entry name" value="Ribonuclease H-like"/>
    <property type="match status" value="1"/>
</dbReference>
<reference evidence="2" key="2">
    <citation type="submission" date="2020-10" db="EMBL/GenBank/DDBJ databases">
        <authorList>
            <person name="Scholz U."/>
            <person name="Mascher M."/>
            <person name="Fiebig A."/>
        </authorList>
    </citation>
    <scope>NUCLEOTIDE SEQUENCE [LARGE SCALE GENOMIC DNA]</scope>
    <source>
        <strain evidence="2">cv. Morex</strain>
    </source>
</reference>
<dbReference type="PANTHER" id="PTHR47723">
    <property type="entry name" value="OS05G0353850 PROTEIN"/>
    <property type="match status" value="1"/>
</dbReference>
<feature type="domain" description="RNase H type-1" evidence="1">
    <location>
        <begin position="2"/>
        <end position="115"/>
    </location>
</feature>
<dbReference type="PANTHER" id="PTHR47723:SF18">
    <property type="entry name" value="RNASE H TYPE-1 DOMAIN-CONTAINING PROTEIN"/>
    <property type="match status" value="1"/>
</dbReference>
<dbReference type="InterPro" id="IPR012337">
    <property type="entry name" value="RNaseH-like_sf"/>
</dbReference>
<dbReference type="GO" id="GO:0004523">
    <property type="term" value="F:RNA-DNA hybrid ribonuclease activity"/>
    <property type="evidence" value="ECO:0007669"/>
    <property type="project" value="InterPro"/>
</dbReference>
<reference evidence="2" key="3">
    <citation type="submission" date="2022-01" db="UniProtKB">
        <authorList>
            <consortium name="EnsemblPlants"/>
        </authorList>
    </citation>
    <scope>IDENTIFICATION</scope>
    <source>
        <strain evidence="2">subsp. vulgare</strain>
    </source>
</reference>
<reference evidence="3" key="1">
    <citation type="journal article" date="2012" name="Nature">
        <title>A physical, genetic and functional sequence assembly of the barley genome.</title>
        <authorList>
            <consortium name="The International Barley Genome Sequencing Consortium"/>
            <person name="Mayer K.F."/>
            <person name="Waugh R."/>
            <person name="Brown J.W."/>
            <person name="Schulman A."/>
            <person name="Langridge P."/>
            <person name="Platzer M."/>
            <person name="Fincher G.B."/>
            <person name="Muehlbauer G.J."/>
            <person name="Sato K."/>
            <person name="Close T.J."/>
            <person name="Wise R.P."/>
            <person name="Stein N."/>
        </authorList>
    </citation>
    <scope>NUCLEOTIDE SEQUENCE [LARGE SCALE GENOMIC DNA]</scope>
    <source>
        <strain evidence="3">cv. Morex</strain>
    </source>
</reference>
<dbReference type="Gramene" id="HORVU.MOREX.r2.5HG0363880.1">
    <property type="protein sequence ID" value="HORVU.MOREX.r2.5HG0363880.1.CDS.1"/>
    <property type="gene ID" value="HORVU.MOREX.r2.5HG0363880"/>
</dbReference>
<protein>
    <recommendedName>
        <fullName evidence="1">RNase H type-1 domain-containing protein</fullName>
    </recommendedName>
</protein>
<dbReference type="InterPro" id="IPR002156">
    <property type="entry name" value="RNaseH_domain"/>
</dbReference>
<dbReference type="Gene3D" id="3.30.420.10">
    <property type="entry name" value="Ribonuclease H-like superfamily/Ribonuclease H"/>
    <property type="match status" value="1"/>
</dbReference>
<dbReference type="Gramene" id="HORVU.MOREX.r3.5HG0439600.1">
    <property type="protein sequence ID" value="HORVU.MOREX.r3.5HG0439600.1.CDS1"/>
    <property type="gene ID" value="HORVU.MOREX.r3.5HG0439600"/>
</dbReference>
<evidence type="ECO:0000313" key="3">
    <source>
        <dbReference type="Proteomes" id="UP000011116"/>
    </source>
</evidence>
<evidence type="ECO:0000313" key="2">
    <source>
        <dbReference type="EnsemblPlants" id="HORVU.MOREX.r3.5HG0439600.1.CDS1"/>
    </source>
</evidence>
<dbReference type="Proteomes" id="UP000011116">
    <property type="component" value="Chromosome 5H"/>
</dbReference>
<keyword evidence="3" id="KW-1185">Reference proteome</keyword>
<dbReference type="InterPro" id="IPR036397">
    <property type="entry name" value="RNaseH_sf"/>
</dbReference>
<sequence>MGATAAVIRDRHGNFIAASCSFIQFASEASTVEASTVEAMAMKRALTLPADVGFKNIIAESDTTDVISACTSSMWWKEGAPIFADCMDLIAFIGNVKFCHCLREANVAADEIAKYSYENKFSCI</sequence>
<dbReference type="AlphaFoldDB" id="A0A8I6XXL7"/>
<dbReference type="Pfam" id="PF13456">
    <property type="entry name" value="RVT_3"/>
    <property type="match status" value="1"/>
</dbReference>
<evidence type="ECO:0000259" key="1">
    <source>
        <dbReference type="Pfam" id="PF13456"/>
    </source>
</evidence>
<dbReference type="GO" id="GO:0003676">
    <property type="term" value="F:nucleic acid binding"/>
    <property type="evidence" value="ECO:0007669"/>
    <property type="project" value="InterPro"/>
</dbReference>
<dbReference type="InterPro" id="IPR053151">
    <property type="entry name" value="RNase_H-like"/>
</dbReference>
<proteinExistence type="predicted"/>
<dbReference type="InterPro" id="IPR044730">
    <property type="entry name" value="RNase_H-like_dom_plant"/>
</dbReference>
<name>A0A8I6XXL7_HORVV</name>
<organism evidence="2 3">
    <name type="scientific">Hordeum vulgare subsp. vulgare</name>
    <name type="common">Domesticated barley</name>
    <dbReference type="NCBI Taxonomy" id="112509"/>
    <lineage>
        <taxon>Eukaryota</taxon>
        <taxon>Viridiplantae</taxon>
        <taxon>Streptophyta</taxon>
        <taxon>Embryophyta</taxon>
        <taxon>Tracheophyta</taxon>
        <taxon>Spermatophyta</taxon>
        <taxon>Magnoliopsida</taxon>
        <taxon>Liliopsida</taxon>
        <taxon>Poales</taxon>
        <taxon>Poaceae</taxon>
        <taxon>BOP clade</taxon>
        <taxon>Pooideae</taxon>
        <taxon>Triticodae</taxon>
        <taxon>Triticeae</taxon>
        <taxon>Hordeinae</taxon>
        <taxon>Hordeum</taxon>
    </lineage>
</organism>
<dbReference type="CDD" id="cd06222">
    <property type="entry name" value="RNase_H_like"/>
    <property type="match status" value="1"/>
</dbReference>
<dbReference type="SMR" id="A0A8I6XXL7"/>
<dbReference type="EnsemblPlants" id="HORVU.MOREX.r3.5HG0439600.1">
    <property type="protein sequence ID" value="HORVU.MOREX.r3.5HG0439600.1.CDS1"/>
    <property type="gene ID" value="HORVU.MOREX.r3.5HG0439600"/>
</dbReference>